<evidence type="ECO:0000313" key="2">
    <source>
        <dbReference type="EMBL" id="MBA0731799.1"/>
    </source>
</evidence>
<dbReference type="EMBL" id="JABEZV010462372">
    <property type="protein sequence ID" value="MBA0731799.1"/>
    <property type="molecule type" value="Genomic_DNA"/>
</dbReference>
<feature type="region of interest" description="Disordered" evidence="1">
    <location>
        <begin position="1"/>
        <end position="24"/>
    </location>
</feature>
<dbReference type="AlphaFoldDB" id="A0A7J9B7W6"/>
<proteinExistence type="predicted"/>
<evidence type="ECO:0000313" key="3">
    <source>
        <dbReference type="Proteomes" id="UP000593574"/>
    </source>
</evidence>
<gene>
    <name evidence="2" type="ORF">Golax_004680</name>
</gene>
<organism evidence="2 3">
    <name type="scientific">Gossypium laxum</name>
    <dbReference type="NCBI Taxonomy" id="34288"/>
    <lineage>
        <taxon>Eukaryota</taxon>
        <taxon>Viridiplantae</taxon>
        <taxon>Streptophyta</taxon>
        <taxon>Embryophyta</taxon>
        <taxon>Tracheophyta</taxon>
        <taxon>Spermatophyta</taxon>
        <taxon>Magnoliopsida</taxon>
        <taxon>eudicotyledons</taxon>
        <taxon>Gunneridae</taxon>
        <taxon>Pentapetalae</taxon>
        <taxon>rosids</taxon>
        <taxon>malvids</taxon>
        <taxon>Malvales</taxon>
        <taxon>Malvaceae</taxon>
        <taxon>Malvoideae</taxon>
        <taxon>Gossypium</taxon>
    </lineage>
</organism>
<comment type="caution">
    <text evidence="2">The sequence shown here is derived from an EMBL/GenBank/DDBJ whole genome shotgun (WGS) entry which is preliminary data.</text>
</comment>
<keyword evidence="3" id="KW-1185">Reference proteome</keyword>
<accession>A0A7J9B7W6</accession>
<feature type="compositionally biased region" description="Low complexity" evidence="1">
    <location>
        <begin position="1"/>
        <end position="12"/>
    </location>
</feature>
<feature type="non-terminal residue" evidence="2">
    <location>
        <position position="34"/>
    </location>
</feature>
<protein>
    <submittedName>
        <fullName evidence="2">Uncharacterized protein</fullName>
    </submittedName>
</protein>
<name>A0A7J9B7W6_9ROSI</name>
<sequence length="34" mass="3621">MSSSPISVSSPIGEAPNDFPFSPASAPLLFYFIF</sequence>
<reference evidence="2 3" key="1">
    <citation type="journal article" date="2019" name="Genome Biol. Evol.">
        <title>Insights into the evolution of the New World diploid cottons (Gossypium, subgenus Houzingenia) based on genome sequencing.</title>
        <authorList>
            <person name="Grover C.E."/>
            <person name="Arick M.A. 2nd"/>
            <person name="Thrash A."/>
            <person name="Conover J.L."/>
            <person name="Sanders W.S."/>
            <person name="Peterson D.G."/>
            <person name="Frelichowski J.E."/>
            <person name="Scheffler J.A."/>
            <person name="Scheffler B.E."/>
            <person name="Wendel J.F."/>
        </authorList>
    </citation>
    <scope>NUCLEOTIDE SEQUENCE [LARGE SCALE GENOMIC DNA]</scope>
    <source>
        <strain evidence="2">4</strain>
        <tissue evidence="2">Leaf</tissue>
    </source>
</reference>
<dbReference type="Proteomes" id="UP000593574">
    <property type="component" value="Unassembled WGS sequence"/>
</dbReference>
<evidence type="ECO:0000256" key="1">
    <source>
        <dbReference type="SAM" id="MobiDB-lite"/>
    </source>
</evidence>